<sequence length="112" mass="13197">MFSLDHYEWRMPRTHYGRRNTREYAQRRHHDMEGNLVLPIFPDPEDQYREGWLWRNAYCRAMRGSSLQRRGASEDAWSSMQAAKCSGGTPKGLHQPSQAVQAKECRDMVRIV</sequence>
<dbReference type="AlphaFoldDB" id="A0A816TMC1"/>
<organism evidence="1">
    <name type="scientific">Brassica napus</name>
    <name type="common">Rape</name>
    <dbReference type="NCBI Taxonomy" id="3708"/>
    <lineage>
        <taxon>Eukaryota</taxon>
        <taxon>Viridiplantae</taxon>
        <taxon>Streptophyta</taxon>
        <taxon>Embryophyta</taxon>
        <taxon>Tracheophyta</taxon>
        <taxon>Spermatophyta</taxon>
        <taxon>Magnoliopsida</taxon>
        <taxon>eudicotyledons</taxon>
        <taxon>Gunneridae</taxon>
        <taxon>Pentapetalae</taxon>
        <taxon>rosids</taxon>
        <taxon>malvids</taxon>
        <taxon>Brassicales</taxon>
        <taxon>Brassicaceae</taxon>
        <taxon>Brassiceae</taxon>
        <taxon>Brassica</taxon>
    </lineage>
</organism>
<gene>
    <name evidence="1" type="ORF">DARMORV10_A05P22550.1</name>
</gene>
<evidence type="ECO:0000313" key="1">
    <source>
        <dbReference type="EMBL" id="CAF2098420.1"/>
    </source>
</evidence>
<name>A0A816TMC1_BRANA</name>
<dbReference type="EMBL" id="HG994359">
    <property type="protein sequence ID" value="CAF2098420.1"/>
    <property type="molecule type" value="Genomic_DNA"/>
</dbReference>
<proteinExistence type="predicted"/>
<dbReference type="Proteomes" id="UP001295469">
    <property type="component" value="Chromosome A05"/>
</dbReference>
<accession>A0A816TMC1</accession>
<reference evidence="1" key="1">
    <citation type="submission" date="2021-01" db="EMBL/GenBank/DDBJ databases">
        <authorList>
            <consortium name="Genoscope - CEA"/>
            <person name="William W."/>
        </authorList>
    </citation>
    <scope>NUCLEOTIDE SEQUENCE</scope>
</reference>
<protein>
    <submittedName>
        <fullName evidence="1">(rape) hypothetical protein</fullName>
    </submittedName>
</protein>